<name>A0ABW5Z5Q1_9FLAO</name>
<dbReference type="PROSITE" id="PS51257">
    <property type="entry name" value="PROKAR_LIPOPROTEIN"/>
    <property type="match status" value="1"/>
</dbReference>
<evidence type="ECO:0000313" key="4">
    <source>
        <dbReference type="Proteomes" id="UP001597549"/>
    </source>
</evidence>
<gene>
    <name evidence="3" type="ORF">ACFSX9_02780</name>
</gene>
<dbReference type="Pfam" id="PF13115">
    <property type="entry name" value="YtkA"/>
    <property type="match status" value="1"/>
</dbReference>
<dbReference type="Proteomes" id="UP001597549">
    <property type="component" value="Unassembled WGS sequence"/>
</dbReference>
<organism evidence="3 4">
    <name type="scientific">Flavobacterium ardleyense</name>
    <dbReference type="NCBI Taxonomy" id="2038737"/>
    <lineage>
        <taxon>Bacteria</taxon>
        <taxon>Pseudomonadati</taxon>
        <taxon>Bacteroidota</taxon>
        <taxon>Flavobacteriia</taxon>
        <taxon>Flavobacteriales</taxon>
        <taxon>Flavobacteriaceae</taxon>
        <taxon>Flavobacterium</taxon>
    </lineage>
</organism>
<feature type="signal peptide" evidence="1">
    <location>
        <begin position="1"/>
        <end position="22"/>
    </location>
</feature>
<sequence length="282" mass="31246">MKTSIKYIVAIFAMAFTFVSCSSDDDSTPVNELSGITKFKEITNDTHTIELYSNKVALELGYNDISLRIKNNATNQYVKDAAVSWKPLMHMTARTHACPYSSVEKVTENGTLYKGYIMFQMPQNETEYWDLNVTYTISGVEYTATSVINVPDAAKRRVNVFAGSDGTKYLVALVNPTSPKVAINDFKVGVWKMDTMMNFPVVDGYTVKIDPRMPSMGNHSSPNNVNATQASAGGLYNGKLSMTMSGYWKINLQLANAEGTILKGEEITDSVEASSIFFEIEF</sequence>
<reference evidence="4" key="1">
    <citation type="journal article" date="2019" name="Int. J. Syst. Evol. Microbiol.">
        <title>The Global Catalogue of Microorganisms (GCM) 10K type strain sequencing project: providing services to taxonomists for standard genome sequencing and annotation.</title>
        <authorList>
            <consortium name="The Broad Institute Genomics Platform"/>
            <consortium name="The Broad Institute Genome Sequencing Center for Infectious Disease"/>
            <person name="Wu L."/>
            <person name="Ma J."/>
        </authorList>
    </citation>
    <scope>NUCLEOTIDE SEQUENCE [LARGE SCALE GENOMIC DNA]</scope>
    <source>
        <strain evidence="4">KCTC 52644</strain>
    </source>
</reference>
<evidence type="ECO:0000313" key="3">
    <source>
        <dbReference type="EMBL" id="MFD2907651.1"/>
    </source>
</evidence>
<feature type="domain" description="YtkA-like" evidence="2">
    <location>
        <begin position="167"/>
        <end position="252"/>
    </location>
</feature>
<comment type="caution">
    <text evidence="3">The sequence shown here is derived from an EMBL/GenBank/DDBJ whole genome shotgun (WGS) entry which is preliminary data.</text>
</comment>
<dbReference type="InterPro" id="IPR032693">
    <property type="entry name" value="YtkA-like_dom"/>
</dbReference>
<proteinExistence type="predicted"/>
<feature type="chain" id="PRO_5045576774" evidence="1">
    <location>
        <begin position="23"/>
        <end position="282"/>
    </location>
</feature>
<dbReference type="RefSeq" id="WP_379804108.1">
    <property type="nucleotide sequence ID" value="NZ_JBHUOL010000006.1"/>
</dbReference>
<protein>
    <submittedName>
        <fullName evidence="3">FixH family protein</fullName>
    </submittedName>
</protein>
<evidence type="ECO:0000259" key="2">
    <source>
        <dbReference type="Pfam" id="PF13115"/>
    </source>
</evidence>
<keyword evidence="4" id="KW-1185">Reference proteome</keyword>
<accession>A0ABW5Z5Q1</accession>
<evidence type="ECO:0000256" key="1">
    <source>
        <dbReference type="SAM" id="SignalP"/>
    </source>
</evidence>
<dbReference type="EMBL" id="JBHUOL010000006">
    <property type="protein sequence ID" value="MFD2907651.1"/>
    <property type="molecule type" value="Genomic_DNA"/>
</dbReference>
<keyword evidence="1" id="KW-0732">Signal</keyword>